<feature type="transmembrane region" description="Helical" evidence="1">
    <location>
        <begin position="53"/>
        <end position="72"/>
    </location>
</feature>
<keyword evidence="1" id="KW-1133">Transmembrane helix</keyword>
<reference evidence="2 3" key="1">
    <citation type="journal article" date="2018" name="Nat. Ecol. Evol.">
        <title>Pezizomycetes genomes reveal the molecular basis of ectomycorrhizal truffle lifestyle.</title>
        <authorList>
            <person name="Murat C."/>
            <person name="Payen T."/>
            <person name="Noel B."/>
            <person name="Kuo A."/>
            <person name="Morin E."/>
            <person name="Chen J."/>
            <person name="Kohler A."/>
            <person name="Krizsan K."/>
            <person name="Balestrini R."/>
            <person name="Da Silva C."/>
            <person name="Montanini B."/>
            <person name="Hainaut M."/>
            <person name="Levati E."/>
            <person name="Barry K.W."/>
            <person name="Belfiori B."/>
            <person name="Cichocki N."/>
            <person name="Clum A."/>
            <person name="Dockter R.B."/>
            <person name="Fauchery L."/>
            <person name="Guy J."/>
            <person name="Iotti M."/>
            <person name="Le Tacon F."/>
            <person name="Lindquist E.A."/>
            <person name="Lipzen A."/>
            <person name="Malagnac F."/>
            <person name="Mello A."/>
            <person name="Molinier V."/>
            <person name="Miyauchi S."/>
            <person name="Poulain J."/>
            <person name="Riccioni C."/>
            <person name="Rubini A."/>
            <person name="Sitrit Y."/>
            <person name="Splivallo R."/>
            <person name="Traeger S."/>
            <person name="Wang M."/>
            <person name="Zifcakova L."/>
            <person name="Wipf D."/>
            <person name="Zambonelli A."/>
            <person name="Paolocci F."/>
            <person name="Nowrousian M."/>
            <person name="Ottonello S."/>
            <person name="Baldrian P."/>
            <person name="Spatafora J.W."/>
            <person name="Henrissat B."/>
            <person name="Nagy L.G."/>
            <person name="Aury J.M."/>
            <person name="Wincker P."/>
            <person name="Grigoriev I.V."/>
            <person name="Bonfante P."/>
            <person name="Martin F.M."/>
        </authorList>
    </citation>
    <scope>NUCLEOTIDE SEQUENCE [LARGE SCALE GENOMIC DNA]</scope>
    <source>
        <strain evidence="2 3">120613-1</strain>
    </source>
</reference>
<keyword evidence="3" id="KW-1185">Reference proteome</keyword>
<gene>
    <name evidence="2" type="ORF">L873DRAFT_920564</name>
</gene>
<dbReference type="AlphaFoldDB" id="A0A3N4JQR0"/>
<evidence type="ECO:0000256" key="1">
    <source>
        <dbReference type="SAM" id="Phobius"/>
    </source>
</evidence>
<sequence length="77" mass="9004">MHECAQPSCLSLNLKFFFDKQTVIQTSITNYSPFPSDSEVLLQDRMRNRRQNILVSFNITIVILMKQLGFHLRAPFD</sequence>
<keyword evidence="1" id="KW-0472">Membrane</keyword>
<name>A0A3N4JQR0_9PEZI</name>
<evidence type="ECO:0000313" key="3">
    <source>
        <dbReference type="Proteomes" id="UP000276215"/>
    </source>
</evidence>
<protein>
    <submittedName>
        <fullName evidence="2">Uncharacterized protein</fullName>
    </submittedName>
</protein>
<organism evidence="2 3">
    <name type="scientific">Choiromyces venosus 120613-1</name>
    <dbReference type="NCBI Taxonomy" id="1336337"/>
    <lineage>
        <taxon>Eukaryota</taxon>
        <taxon>Fungi</taxon>
        <taxon>Dikarya</taxon>
        <taxon>Ascomycota</taxon>
        <taxon>Pezizomycotina</taxon>
        <taxon>Pezizomycetes</taxon>
        <taxon>Pezizales</taxon>
        <taxon>Tuberaceae</taxon>
        <taxon>Choiromyces</taxon>
    </lineage>
</organism>
<evidence type="ECO:0000313" key="2">
    <source>
        <dbReference type="EMBL" id="RPA99348.1"/>
    </source>
</evidence>
<proteinExistence type="predicted"/>
<accession>A0A3N4JQR0</accession>
<dbReference type="EMBL" id="ML120388">
    <property type="protein sequence ID" value="RPA99348.1"/>
    <property type="molecule type" value="Genomic_DNA"/>
</dbReference>
<dbReference type="Proteomes" id="UP000276215">
    <property type="component" value="Unassembled WGS sequence"/>
</dbReference>
<keyword evidence="1" id="KW-0812">Transmembrane</keyword>